<dbReference type="AlphaFoldDB" id="A0ABD5EVX6"/>
<keyword evidence="8" id="KW-0808">Transferase</keyword>
<keyword evidence="9 14" id="KW-0663">Pyridoxal phosphate</keyword>
<dbReference type="Gene3D" id="3.40.640.10">
    <property type="entry name" value="Type I PLP-dependent aspartate aminotransferase-like (Major domain)"/>
    <property type="match status" value="2"/>
</dbReference>
<name>A0ABD5EVX6_9ACTN</name>
<dbReference type="PANTHER" id="PTHR43552:SF1">
    <property type="entry name" value="DIAMINOBUTYRATE--2-OXOGLUTARATE AMINOTRANSFERASE"/>
    <property type="match status" value="1"/>
</dbReference>
<dbReference type="InterPro" id="IPR015424">
    <property type="entry name" value="PyrdxlP-dep_Trfase"/>
</dbReference>
<dbReference type="PANTHER" id="PTHR43552">
    <property type="entry name" value="DIAMINOBUTYRATE--2-OXOGLUTARATE AMINOTRANSFERASE"/>
    <property type="match status" value="1"/>
</dbReference>
<evidence type="ECO:0000256" key="5">
    <source>
        <dbReference type="ARBA" id="ARBA00013155"/>
    </source>
</evidence>
<evidence type="ECO:0000256" key="9">
    <source>
        <dbReference type="ARBA" id="ARBA00022898"/>
    </source>
</evidence>
<comment type="function">
    <text evidence="2">Catalyzes reversively the conversion of L-aspartate beta-semialdehyde (ASA) to L-2,4-diaminobutyrate (DABA) by transamination with L-glutamate.</text>
</comment>
<dbReference type="Gene3D" id="3.90.1150.10">
    <property type="entry name" value="Aspartate Aminotransferase, domain 1"/>
    <property type="match status" value="3"/>
</dbReference>
<evidence type="ECO:0000313" key="16">
    <source>
        <dbReference type="EMBL" id="MDT0438863.1"/>
    </source>
</evidence>
<evidence type="ECO:0000256" key="1">
    <source>
        <dbReference type="ARBA" id="ARBA00001933"/>
    </source>
</evidence>
<dbReference type="SUPFAM" id="SSF53383">
    <property type="entry name" value="PLP-dependent transferases"/>
    <property type="match status" value="1"/>
</dbReference>
<proteinExistence type="inferred from homology"/>
<dbReference type="InterPro" id="IPR015421">
    <property type="entry name" value="PyrdxlP-dep_Trfase_major"/>
</dbReference>
<evidence type="ECO:0000256" key="3">
    <source>
        <dbReference type="ARBA" id="ARBA00004946"/>
    </source>
</evidence>
<gene>
    <name evidence="16" type="ORF">RM877_29755</name>
</gene>
<feature type="region of interest" description="Disordered" evidence="15">
    <location>
        <begin position="1"/>
        <end position="30"/>
    </location>
</feature>
<dbReference type="GO" id="GO:0045303">
    <property type="term" value="F:diaminobutyrate-2-oxoglutarate transaminase activity"/>
    <property type="evidence" value="ECO:0007669"/>
    <property type="project" value="UniProtKB-EC"/>
</dbReference>
<evidence type="ECO:0000256" key="11">
    <source>
        <dbReference type="ARBA" id="ARBA00030665"/>
    </source>
</evidence>
<evidence type="ECO:0000313" key="17">
    <source>
        <dbReference type="Proteomes" id="UP001183535"/>
    </source>
</evidence>
<comment type="similarity">
    <text evidence="4 14">Belongs to the class-III pyridoxal-phosphate-dependent aminotransferase family.</text>
</comment>
<reference evidence="17" key="1">
    <citation type="submission" date="2023-07" db="EMBL/GenBank/DDBJ databases">
        <title>30 novel species of actinomycetes from the DSMZ collection.</title>
        <authorList>
            <person name="Nouioui I."/>
        </authorList>
    </citation>
    <scope>NUCLEOTIDE SEQUENCE [LARGE SCALE GENOMIC DNA]</scope>
    <source>
        <strain evidence="17">DSM 41981</strain>
    </source>
</reference>
<comment type="cofactor">
    <cofactor evidence="1">
        <name>pyridoxal 5'-phosphate</name>
        <dbReference type="ChEBI" id="CHEBI:597326"/>
    </cofactor>
</comment>
<dbReference type="InterPro" id="IPR005814">
    <property type="entry name" value="Aminotrans_3"/>
</dbReference>
<evidence type="ECO:0000256" key="6">
    <source>
        <dbReference type="ARBA" id="ARBA00014798"/>
    </source>
</evidence>
<evidence type="ECO:0000256" key="7">
    <source>
        <dbReference type="ARBA" id="ARBA00022576"/>
    </source>
</evidence>
<evidence type="ECO:0000256" key="13">
    <source>
        <dbReference type="ARBA" id="ARBA00049111"/>
    </source>
</evidence>
<dbReference type="InterPro" id="IPR004637">
    <property type="entry name" value="Dat"/>
</dbReference>
<protein>
    <recommendedName>
        <fullName evidence="6">Diaminobutyrate--2-oxoglutarate transaminase</fullName>
        <ecNumber evidence="5">2.6.1.76</ecNumber>
    </recommendedName>
    <alternativeName>
        <fullName evidence="11">DABA aminotransferase</fullName>
    </alternativeName>
    <alternativeName>
        <fullName evidence="12">Diaminobutyrate--2-oxoglutarate aminotransferase</fullName>
    </alternativeName>
    <alternativeName>
        <fullName evidence="10">L-2,4-diaminobutyric acid transaminase</fullName>
    </alternativeName>
</protein>
<evidence type="ECO:0000256" key="8">
    <source>
        <dbReference type="ARBA" id="ARBA00022679"/>
    </source>
</evidence>
<evidence type="ECO:0000256" key="14">
    <source>
        <dbReference type="RuleBase" id="RU003560"/>
    </source>
</evidence>
<dbReference type="Proteomes" id="UP001183535">
    <property type="component" value="Unassembled WGS sequence"/>
</dbReference>
<comment type="caution">
    <text evidence="16">The sequence shown here is derived from an EMBL/GenBank/DDBJ whole genome shotgun (WGS) entry which is preliminary data.</text>
</comment>
<evidence type="ECO:0000256" key="2">
    <source>
        <dbReference type="ARBA" id="ARBA00002189"/>
    </source>
</evidence>
<dbReference type="Pfam" id="PF00202">
    <property type="entry name" value="Aminotran_3"/>
    <property type="match status" value="2"/>
</dbReference>
<dbReference type="EC" id="2.6.1.76" evidence="5"/>
<evidence type="ECO:0000256" key="15">
    <source>
        <dbReference type="SAM" id="MobiDB-lite"/>
    </source>
</evidence>
<keyword evidence="17" id="KW-1185">Reference proteome</keyword>
<dbReference type="InterPro" id="IPR015422">
    <property type="entry name" value="PyrdxlP-dep_Trfase_small"/>
</dbReference>
<dbReference type="EMBL" id="JAVRES010000020">
    <property type="protein sequence ID" value="MDT0438863.1"/>
    <property type="molecule type" value="Genomic_DNA"/>
</dbReference>
<evidence type="ECO:0000256" key="12">
    <source>
        <dbReference type="ARBA" id="ARBA00031476"/>
    </source>
</evidence>
<sequence length="444" mass="45969">MAAASRPAPVDSSGNPTRRPPRTPAARGYAGALPIVPVRARGLTVEGADGRRYLDCLSGDGTLALGHNHPVVLAAIRDALASDAPLNAPESATPVKEAFLSELLRTLPSDLADGARVRFCAPSGAQATQTALELVRSATGRTPVALCFYGGADPADAQLGTLAALFVDPLRGGSDCGGDPDNSSAVLAPNFWMRDLRYLAAARSIPLIADETRTGVARTGAFWAVDHSGITPDVMVLSRAVAAGLPLSVVVHRDSLDTEQPGTPAAPFRGNQLALAAGAATLAHVRTHGLATRAAALGARMLSQLDSLRAEFSCIRRVRGQGLMIDVEVRPPEADTTPEPTETFAAPAAPATRLTSTPFHHSHHSLRARPGAEGDPGLAVAVQRACLERGLIVGLDGPRADVLRLLPPLTVTDEQAAAVLDRFADAVASVSHAPAAPDARSPFS</sequence>
<keyword evidence="7 16" id="KW-0032">Aminotransferase</keyword>
<accession>A0ABD5EVX6</accession>
<evidence type="ECO:0000256" key="10">
    <source>
        <dbReference type="ARBA" id="ARBA00029744"/>
    </source>
</evidence>
<organism evidence="16 17">
    <name type="scientific">Streptomyces doudnae</name>
    <dbReference type="NCBI Taxonomy" id="3075536"/>
    <lineage>
        <taxon>Bacteria</taxon>
        <taxon>Bacillati</taxon>
        <taxon>Actinomycetota</taxon>
        <taxon>Actinomycetes</taxon>
        <taxon>Kitasatosporales</taxon>
        <taxon>Streptomycetaceae</taxon>
        <taxon>Streptomyces</taxon>
    </lineage>
</organism>
<dbReference type="RefSeq" id="WP_093832197.1">
    <property type="nucleotide sequence ID" value="NZ_JAVRES010000020.1"/>
</dbReference>
<evidence type="ECO:0000256" key="4">
    <source>
        <dbReference type="ARBA" id="ARBA00008954"/>
    </source>
</evidence>
<comment type="catalytic activity">
    <reaction evidence="13">
        <text>L-2,4-diaminobutanoate + 2-oxoglutarate = L-aspartate 4-semialdehyde + L-glutamate</text>
        <dbReference type="Rhea" id="RHEA:11160"/>
        <dbReference type="ChEBI" id="CHEBI:16810"/>
        <dbReference type="ChEBI" id="CHEBI:29985"/>
        <dbReference type="ChEBI" id="CHEBI:58761"/>
        <dbReference type="ChEBI" id="CHEBI:537519"/>
        <dbReference type="EC" id="2.6.1.76"/>
    </reaction>
</comment>
<comment type="pathway">
    <text evidence="3">Amine and polyamine biosynthesis; ectoine biosynthesis; L-ectoine from L-aspartate 4-semialdehyde: step 1/3.</text>
</comment>